<sequence length="439" mass="45930">MPRLALDHLPVKPGTARSVIVAAVTLVTAEFVRSGMYGAYFTQVIDTQYHLPVAVAGMVAAAHMTADTLMRAPAGSLIQKYGPRKVVFAGALLSLLALSLLLLPAAHTIWMVILIAALHGIGFSPLWPTTMNLAADAALPGYEGRTLTLVSTSLMPLVGLGFMVYGAVARNTHFPIMAMTLGLLALSLLASTLLPARRLIPQAPADEHPHGRPARSVVQAVMPLLPAALMQTLTQAIVGNWLFRIAPELGLGYWNLIALLGVGGAVAFACMPFTGKLADGGRARFAVTVGYACVAAGMLGFTLMPPVWALFLLAPVVGVGYAFLTPGWAALVTQTLPEAQRPAAWGILMTVENAGMALGPALGGFAYQLLNARGPFALNALLSLLTAVGYVLFRHHFVGARTVTSASASPQGQATPDRQTSQAAAADAVASTVKEHLHK</sequence>
<evidence type="ECO:0000313" key="7">
    <source>
        <dbReference type="EMBL" id="MFC3862916.1"/>
    </source>
</evidence>
<feature type="transmembrane region" description="Helical" evidence="5">
    <location>
        <begin position="253"/>
        <end position="273"/>
    </location>
</feature>
<dbReference type="InterPro" id="IPR011701">
    <property type="entry name" value="MFS"/>
</dbReference>
<feature type="transmembrane region" description="Helical" evidence="5">
    <location>
        <begin position="376"/>
        <end position="393"/>
    </location>
</feature>
<feature type="transmembrane region" description="Helical" evidence="5">
    <location>
        <begin position="343"/>
        <end position="370"/>
    </location>
</feature>
<feature type="transmembrane region" description="Helical" evidence="5">
    <location>
        <begin position="147"/>
        <end position="168"/>
    </location>
</feature>
<dbReference type="InterPro" id="IPR036259">
    <property type="entry name" value="MFS_trans_sf"/>
</dbReference>
<reference evidence="8" key="1">
    <citation type="journal article" date="2019" name="Int. J. Syst. Evol. Microbiol.">
        <title>The Global Catalogue of Microorganisms (GCM) 10K type strain sequencing project: providing services to taxonomists for standard genome sequencing and annotation.</title>
        <authorList>
            <consortium name="The Broad Institute Genomics Platform"/>
            <consortium name="The Broad Institute Genome Sequencing Center for Infectious Disease"/>
            <person name="Wu L."/>
            <person name="Ma J."/>
        </authorList>
    </citation>
    <scope>NUCLEOTIDE SEQUENCE [LARGE SCALE GENOMIC DNA]</scope>
    <source>
        <strain evidence="8">CCTCC AB 2013263</strain>
    </source>
</reference>
<name>A0ABV8AE93_9DEIO</name>
<dbReference type="InterPro" id="IPR020846">
    <property type="entry name" value="MFS_dom"/>
</dbReference>
<organism evidence="7 8">
    <name type="scientific">Deinococcus antarcticus</name>
    <dbReference type="NCBI Taxonomy" id="1298767"/>
    <lineage>
        <taxon>Bacteria</taxon>
        <taxon>Thermotogati</taxon>
        <taxon>Deinococcota</taxon>
        <taxon>Deinococci</taxon>
        <taxon>Deinococcales</taxon>
        <taxon>Deinococcaceae</taxon>
        <taxon>Deinococcus</taxon>
    </lineage>
</organism>
<dbReference type="SUPFAM" id="SSF103473">
    <property type="entry name" value="MFS general substrate transporter"/>
    <property type="match status" value="1"/>
</dbReference>
<keyword evidence="1 5" id="KW-0812">Transmembrane</keyword>
<comment type="caution">
    <text evidence="7">The sequence shown here is derived from an EMBL/GenBank/DDBJ whole genome shotgun (WGS) entry which is preliminary data.</text>
</comment>
<dbReference type="Gene3D" id="1.20.1250.20">
    <property type="entry name" value="MFS general substrate transporter like domains"/>
    <property type="match status" value="2"/>
</dbReference>
<feature type="transmembrane region" description="Helical" evidence="5">
    <location>
        <begin position="310"/>
        <end position="331"/>
    </location>
</feature>
<keyword evidence="8" id="KW-1185">Reference proteome</keyword>
<proteinExistence type="predicted"/>
<gene>
    <name evidence="7" type="ORF">ACFOPQ_19315</name>
</gene>
<dbReference type="PANTHER" id="PTHR23534">
    <property type="entry name" value="MFS PERMEASE"/>
    <property type="match status" value="1"/>
</dbReference>
<feature type="compositionally biased region" description="Polar residues" evidence="4">
    <location>
        <begin position="407"/>
        <end position="416"/>
    </location>
</feature>
<dbReference type="PROSITE" id="PS50850">
    <property type="entry name" value="MFS"/>
    <property type="match status" value="1"/>
</dbReference>
<dbReference type="Proteomes" id="UP001595748">
    <property type="component" value="Unassembled WGS sequence"/>
</dbReference>
<feature type="region of interest" description="Disordered" evidence="4">
    <location>
        <begin position="407"/>
        <end position="426"/>
    </location>
</feature>
<dbReference type="Pfam" id="PF07690">
    <property type="entry name" value="MFS_1"/>
    <property type="match status" value="1"/>
</dbReference>
<feature type="domain" description="Major facilitator superfamily (MFS) profile" evidence="6">
    <location>
        <begin position="18"/>
        <end position="398"/>
    </location>
</feature>
<keyword evidence="2 5" id="KW-1133">Transmembrane helix</keyword>
<evidence type="ECO:0000256" key="4">
    <source>
        <dbReference type="SAM" id="MobiDB-lite"/>
    </source>
</evidence>
<feature type="transmembrane region" description="Helical" evidence="5">
    <location>
        <begin position="109"/>
        <end position="127"/>
    </location>
</feature>
<evidence type="ECO:0000256" key="3">
    <source>
        <dbReference type="ARBA" id="ARBA00023136"/>
    </source>
</evidence>
<evidence type="ECO:0000256" key="5">
    <source>
        <dbReference type="SAM" id="Phobius"/>
    </source>
</evidence>
<accession>A0ABV8AE93</accession>
<evidence type="ECO:0000256" key="1">
    <source>
        <dbReference type="ARBA" id="ARBA00022692"/>
    </source>
</evidence>
<evidence type="ECO:0000259" key="6">
    <source>
        <dbReference type="PROSITE" id="PS50850"/>
    </source>
</evidence>
<protein>
    <submittedName>
        <fullName evidence="7">MFS transporter</fullName>
    </submittedName>
</protein>
<feature type="transmembrane region" description="Helical" evidence="5">
    <location>
        <begin position="49"/>
        <end position="66"/>
    </location>
</feature>
<feature type="transmembrane region" description="Helical" evidence="5">
    <location>
        <begin position="86"/>
        <end position="103"/>
    </location>
</feature>
<dbReference type="RefSeq" id="WP_380080853.1">
    <property type="nucleotide sequence ID" value="NZ_JBHRZF010000218.1"/>
</dbReference>
<dbReference type="PANTHER" id="PTHR23534:SF1">
    <property type="entry name" value="MAJOR FACILITATOR SUPERFAMILY PROTEIN"/>
    <property type="match status" value="1"/>
</dbReference>
<dbReference type="EMBL" id="JBHRZF010000218">
    <property type="protein sequence ID" value="MFC3862916.1"/>
    <property type="molecule type" value="Genomic_DNA"/>
</dbReference>
<feature type="compositionally biased region" description="Low complexity" evidence="4">
    <location>
        <begin position="417"/>
        <end position="426"/>
    </location>
</feature>
<keyword evidence="3 5" id="KW-0472">Membrane</keyword>
<feature type="transmembrane region" description="Helical" evidence="5">
    <location>
        <begin position="174"/>
        <end position="196"/>
    </location>
</feature>
<evidence type="ECO:0000313" key="8">
    <source>
        <dbReference type="Proteomes" id="UP001595748"/>
    </source>
</evidence>
<feature type="transmembrane region" description="Helical" evidence="5">
    <location>
        <begin position="285"/>
        <end position="304"/>
    </location>
</feature>
<evidence type="ECO:0000256" key="2">
    <source>
        <dbReference type="ARBA" id="ARBA00022989"/>
    </source>
</evidence>